<protein>
    <recommendedName>
        <fullName evidence="3">GrpB family protein</fullName>
    </recommendedName>
</protein>
<accession>D5ELY3</accession>
<dbReference type="PANTHER" id="PTHR34822:SF1">
    <property type="entry name" value="GRPB FAMILY PROTEIN"/>
    <property type="match status" value="1"/>
</dbReference>
<evidence type="ECO:0000313" key="1">
    <source>
        <dbReference type="EMBL" id="ADE53308.1"/>
    </source>
</evidence>
<keyword evidence="2" id="KW-1185">Reference proteome</keyword>
<dbReference type="KEGG" id="caa:Caka_0282"/>
<dbReference type="PANTHER" id="PTHR34822">
    <property type="entry name" value="GRPB DOMAIN PROTEIN (AFU_ORTHOLOGUE AFUA_1G01530)"/>
    <property type="match status" value="1"/>
</dbReference>
<dbReference type="Proteomes" id="UP000000925">
    <property type="component" value="Chromosome"/>
</dbReference>
<dbReference type="HOGENOM" id="CLU_086407_4_1_0"/>
<dbReference type="SUPFAM" id="SSF81301">
    <property type="entry name" value="Nucleotidyltransferase"/>
    <property type="match status" value="1"/>
</dbReference>
<gene>
    <name evidence="1" type="ordered locus">Caka_0282</name>
</gene>
<reference evidence="1 2" key="1">
    <citation type="journal article" date="2010" name="Stand. Genomic Sci.">
        <title>Complete genome sequence of Coraliomargarita akajimensis type strain (04OKA010-24).</title>
        <authorList>
            <person name="Mavromatis K."/>
            <person name="Abt B."/>
            <person name="Brambilla E."/>
            <person name="Lapidus A."/>
            <person name="Copeland A."/>
            <person name="Deshpande S."/>
            <person name="Nolan M."/>
            <person name="Lucas S."/>
            <person name="Tice H."/>
            <person name="Cheng J.F."/>
            <person name="Han C."/>
            <person name="Detter J.C."/>
            <person name="Woyke T."/>
            <person name="Goodwin L."/>
            <person name="Pitluck S."/>
            <person name="Held B."/>
            <person name="Brettin T."/>
            <person name="Tapia R."/>
            <person name="Ivanova N."/>
            <person name="Mikhailova N."/>
            <person name="Pati A."/>
            <person name="Liolios K."/>
            <person name="Chen A."/>
            <person name="Palaniappan K."/>
            <person name="Land M."/>
            <person name="Hauser L."/>
            <person name="Chang Y.J."/>
            <person name="Jeffries C.D."/>
            <person name="Rohde M."/>
            <person name="Goker M."/>
            <person name="Bristow J."/>
            <person name="Eisen J.A."/>
            <person name="Markowitz V."/>
            <person name="Hugenholtz P."/>
            <person name="Klenk H.P."/>
            <person name="Kyrpides N.C."/>
        </authorList>
    </citation>
    <scope>NUCLEOTIDE SEQUENCE [LARGE SCALE GENOMIC DNA]</scope>
    <source>
        <strain evidence="2">DSM 45221 / IAM 15411 / JCM 23193 / KCTC 12865</strain>
    </source>
</reference>
<organism evidence="1 2">
    <name type="scientific">Coraliomargarita akajimensis (strain DSM 45221 / IAM 15411 / JCM 23193 / KCTC 12865 / 04OKA010-24)</name>
    <dbReference type="NCBI Taxonomy" id="583355"/>
    <lineage>
        <taxon>Bacteria</taxon>
        <taxon>Pseudomonadati</taxon>
        <taxon>Verrucomicrobiota</taxon>
        <taxon>Opitutia</taxon>
        <taxon>Puniceicoccales</taxon>
        <taxon>Coraliomargaritaceae</taxon>
        <taxon>Coraliomargarita</taxon>
    </lineage>
</organism>
<evidence type="ECO:0008006" key="3">
    <source>
        <dbReference type="Google" id="ProtNLM"/>
    </source>
</evidence>
<proteinExistence type="predicted"/>
<dbReference type="EMBL" id="CP001998">
    <property type="protein sequence ID" value="ADE53308.1"/>
    <property type="molecule type" value="Genomic_DNA"/>
</dbReference>
<dbReference type="AlphaFoldDB" id="D5ELY3"/>
<dbReference type="RefSeq" id="WP_013042034.1">
    <property type="nucleotide sequence ID" value="NC_014008.1"/>
</dbReference>
<dbReference type="Gene3D" id="3.30.460.10">
    <property type="entry name" value="Beta Polymerase, domain 2"/>
    <property type="match status" value="1"/>
</dbReference>
<sequence>MKIEVVPYSDEWPEAFKKEKRALLELGIPGITRIHHIGSTSVEGLAAKPIIDIMIEVESLDVLDRHQARMESLGYEAFGENGISRRRYYQKGGEHRTHQIHAFQNADPHVCRHLAFRDYLRQHPKVCDEYARLKAQVAADCNHDIDRYCAGKNDFIQFHEARALEYMSSPRDATEG</sequence>
<evidence type="ECO:0000313" key="2">
    <source>
        <dbReference type="Proteomes" id="UP000000925"/>
    </source>
</evidence>
<name>D5ELY3_CORAD</name>
<dbReference type="InterPro" id="IPR007344">
    <property type="entry name" value="GrpB/CoaE"/>
</dbReference>
<dbReference type="OrthoDB" id="9799092at2"/>
<dbReference type="eggNOG" id="COG2320">
    <property type="taxonomic scope" value="Bacteria"/>
</dbReference>
<dbReference type="InterPro" id="IPR043519">
    <property type="entry name" value="NT_sf"/>
</dbReference>
<dbReference type="Pfam" id="PF04229">
    <property type="entry name" value="GrpB"/>
    <property type="match status" value="1"/>
</dbReference>
<dbReference type="STRING" id="583355.Caka_0282"/>